<dbReference type="Gene3D" id="1.20.120.450">
    <property type="entry name" value="dinb family like domain"/>
    <property type="match status" value="1"/>
</dbReference>
<sequence length="172" mass="20383">MIDYRIESKEGYDDKIGELVWMLEHTRAITMEEIASLSRIELDCIMDKEANTIGALLSHIAAIEFVHQVISFEGRDMTKEEEQKWGTSLELGERAKKEIRNYSFQDYREKLSKVRADTLACLRGKTDEWLFEEHKWDNGVSYNYYYLWYHVMEDEISHRGQIRAIKRQLAGH</sequence>
<dbReference type="InterPro" id="IPR034660">
    <property type="entry name" value="DinB/YfiT-like"/>
</dbReference>
<dbReference type="InterPro" id="IPR007061">
    <property type="entry name" value="MST-like"/>
</dbReference>
<gene>
    <name evidence="1" type="ORF">CR205_13420</name>
</gene>
<dbReference type="Proteomes" id="UP000248066">
    <property type="component" value="Unassembled WGS sequence"/>
</dbReference>
<evidence type="ECO:0000313" key="1">
    <source>
        <dbReference type="EMBL" id="PYZ96693.1"/>
    </source>
</evidence>
<evidence type="ECO:0000313" key="2">
    <source>
        <dbReference type="Proteomes" id="UP000248066"/>
    </source>
</evidence>
<reference evidence="1 2" key="1">
    <citation type="submission" date="2017-10" db="EMBL/GenBank/DDBJ databases">
        <title>Bacillus sp. nov., a halophilic bacterium isolated from a Yangshapao Lake.</title>
        <authorList>
            <person name="Wang H."/>
        </authorList>
    </citation>
    <scope>NUCLEOTIDE SEQUENCE [LARGE SCALE GENOMIC DNA]</scope>
    <source>
        <strain evidence="1 2">YSP-3</strain>
    </source>
</reference>
<dbReference type="OrthoDB" id="117483at2"/>
<name>A0A2W0H4D6_9BACI</name>
<evidence type="ECO:0008006" key="3">
    <source>
        <dbReference type="Google" id="ProtNLM"/>
    </source>
</evidence>
<proteinExistence type="predicted"/>
<dbReference type="RefSeq" id="WP_110520630.1">
    <property type="nucleotide sequence ID" value="NZ_PDOF01000002.1"/>
</dbReference>
<dbReference type="Pfam" id="PF04978">
    <property type="entry name" value="MST"/>
    <property type="match status" value="1"/>
</dbReference>
<keyword evidence="2" id="KW-1185">Reference proteome</keyword>
<dbReference type="EMBL" id="PDOF01000002">
    <property type="protein sequence ID" value="PYZ96693.1"/>
    <property type="molecule type" value="Genomic_DNA"/>
</dbReference>
<dbReference type="SUPFAM" id="SSF109854">
    <property type="entry name" value="DinB/YfiT-like putative metalloenzymes"/>
    <property type="match status" value="1"/>
</dbReference>
<comment type="caution">
    <text evidence="1">The sequence shown here is derived from an EMBL/GenBank/DDBJ whole genome shotgun (WGS) entry which is preliminary data.</text>
</comment>
<protein>
    <recommendedName>
        <fullName evidence="3">DUF664 domain-containing protein</fullName>
    </recommendedName>
</protein>
<dbReference type="AlphaFoldDB" id="A0A2W0H4D6"/>
<organism evidence="1 2">
    <name type="scientific">Alteribacter lacisalsi</name>
    <dbReference type="NCBI Taxonomy" id="2045244"/>
    <lineage>
        <taxon>Bacteria</taxon>
        <taxon>Bacillati</taxon>
        <taxon>Bacillota</taxon>
        <taxon>Bacilli</taxon>
        <taxon>Bacillales</taxon>
        <taxon>Bacillaceae</taxon>
        <taxon>Alteribacter</taxon>
    </lineage>
</organism>
<accession>A0A2W0H4D6</accession>